<evidence type="ECO:0000313" key="2">
    <source>
        <dbReference type="EMBL" id="VVC87048.1"/>
    </source>
</evidence>
<dbReference type="Proteomes" id="UP000324832">
    <property type="component" value="Unassembled WGS sequence"/>
</dbReference>
<dbReference type="Pfam" id="PF10283">
    <property type="entry name" value="zf-CCHH"/>
    <property type="match status" value="1"/>
</dbReference>
<organism evidence="2 3">
    <name type="scientific">Leptidea sinapis</name>
    <dbReference type="NCBI Taxonomy" id="189913"/>
    <lineage>
        <taxon>Eukaryota</taxon>
        <taxon>Metazoa</taxon>
        <taxon>Ecdysozoa</taxon>
        <taxon>Arthropoda</taxon>
        <taxon>Hexapoda</taxon>
        <taxon>Insecta</taxon>
        <taxon>Pterygota</taxon>
        <taxon>Neoptera</taxon>
        <taxon>Endopterygota</taxon>
        <taxon>Lepidoptera</taxon>
        <taxon>Glossata</taxon>
        <taxon>Ditrysia</taxon>
        <taxon>Papilionoidea</taxon>
        <taxon>Pieridae</taxon>
        <taxon>Dismorphiinae</taxon>
        <taxon>Leptidea</taxon>
    </lineage>
</organism>
<dbReference type="EMBL" id="FZQP02000067">
    <property type="protein sequence ID" value="VVC87048.1"/>
    <property type="molecule type" value="Genomic_DNA"/>
</dbReference>
<name>A0A5E4PM20_9NEOP</name>
<gene>
    <name evidence="2" type="ORF">LSINAPIS_LOCUS756</name>
</gene>
<keyword evidence="3" id="KW-1185">Reference proteome</keyword>
<evidence type="ECO:0000313" key="3">
    <source>
        <dbReference type="Proteomes" id="UP000324832"/>
    </source>
</evidence>
<sequence>MNKRMNNAYNDQSQKRVKRECTYGEKCYRLNPAHFREFAHPHCKNYYQQILFLKWKQFCRSTLVMETLKFQAN</sequence>
<evidence type="ECO:0000259" key="1">
    <source>
        <dbReference type="Pfam" id="PF10283"/>
    </source>
</evidence>
<protein>
    <recommendedName>
        <fullName evidence="1">PBZ-type domain-containing protein</fullName>
    </recommendedName>
</protein>
<proteinExistence type="predicted"/>
<feature type="domain" description="PBZ-type" evidence="1">
    <location>
        <begin position="18"/>
        <end position="42"/>
    </location>
</feature>
<accession>A0A5E4PM20</accession>
<dbReference type="InterPro" id="IPR019406">
    <property type="entry name" value="APLF_PBZ"/>
</dbReference>
<reference evidence="2 3" key="1">
    <citation type="submission" date="2017-07" db="EMBL/GenBank/DDBJ databases">
        <authorList>
            <person name="Talla V."/>
            <person name="Backstrom N."/>
        </authorList>
    </citation>
    <scope>NUCLEOTIDE SEQUENCE [LARGE SCALE GENOMIC DNA]</scope>
</reference>
<dbReference type="AlphaFoldDB" id="A0A5E4PM20"/>